<accession>A0A370HWW5</accession>
<feature type="domain" description="Amine oxidase" evidence="1">
    <location>
        <begin position="33"/>
        <end position="471"/>
    </location>
</feature>
<dbReference type="InterPro" id="IPR002937">
    <property type="entry name" value="Amino_oxidase"/>
</dbReference>
<gene>
    <name evidence="2" type="ORF">DFR76_11288</name>
</gene>
<evidence type="ECO:0000313" key="3">
    <source>
        <dbReference type="Proteomes" id="UP000254869"/>
    </source>
</evidence>
<sequence length="478" mass="52836">MPGPTQQDVRNTFDRGLPAQTAVDSVIVVGAGLAGLATACELAEQGIAVTVLEADARPGGRTRTLRHPFADDLHAEAGAMTVTRHCHYTMAYLRRMGLDTEPSDLVDTDFRYYRAGRRIRPDKIGDHAEELGLSERERDLSVPGMLADYVAGHNARIGPELTEPNWNPTPRLLELDRISVREILTRRGASPAAIGLMEPMFLEMRGGELESASAMAWARYESGPRSFSTADGGWYKIKDGTDTLARALAGKISERVCYRSPVVRITQDAHGVEATVLDRDRLRTLRADRMVLTAPFPSVRRINLSQAGMSATKHSAIRRLRYASVLRIFLQMRKKFWPEERLMISTDTALCTVRDATPRQPGPRKIIECWLTGWPAQAAAELSPDGRLDFALRELEPILPGARENFELGTSVAWDNEPFTGGAYILPETGHGELMPHLARPEGRIHFAGEHTAFEPNGGSMNYALESAIRVLIEMSST</sequence>
<dbReference type="Gene3D" id="3.50.50.60">
    <property type="entry name" value="FAD/NAD(P)-binding domain"/>
    <property type="match status" value="1"/>
</dbReference>
<organism evidence="2 3">
    <name type="scientific">Nocardia pseudobrasiliensis</name>
    <dbReference type="NCBI Taxonomy" id="45979"/>
    <lineage>
        <taxon>Bacteria</taxon>
        <taxon>Bacillati</taxon>
        <taxon>Actinomycetota</taxon>
        <taxon>Actinomycetes</taxon>
        <taxon>Mycobacteriales</taxon>
        <taxon>Nocardiaceae</taxon>
        <taxon>Nocardia</taxon>
    </lineage>
</organism>
<dbReference type="InterPro" id="IPR050281">
    <property type="entry name" value="Flavin_monoamine_oxidase"/>
</dbReference>
<protein>
    <submittedName>
        <fullName evidence="2">Monoamine oxidase</fullName>
    </submittedName>
</protein>
<dbReference type="RefSeq" id="WP_068003146.1">
    <property type="nucleotide sequence ID" value="NZ_QQBC01000012.1"/>
</dbReference>
<evidence type="ECO:0000313" key="2">
    <source>
        <dbReference type="EMBL" id="RDI62770.1"/>
    </source>
</evidence>
<dbReference type="Pfam" id="PF01593">
    <property type="entry name" value="Amino_oxidase"/>
    <property type="match status" value="1"/>
</dbReference>
<dbReference type="SUPFAM" id="SSF51905">
    <property type="entry name" value="FAD/NAD(P)-binding domain"/>
    <property type="match status" value="1"/>
</dbReference>
<reference evidence="2 3" key="1">
    <citation type="submission" date="2018-07" db="EMBL/GenBank/DDBJ databases">
        <title>Genomic Encyclopedia of Type Strains, Phase IV (KMG-IV): sequencing the most valuable type-strain genomes for metagenomic binning, comparative biology and taxonomic classification.</title>
        <authorList>
            <person name="Goeker M."/>
        </authorList>
    </citation>
    <scope>NUCLEOTIDE SEQUENCE [LARGE SCALE GENOMIC DNA]</scope>
    <source>
        <strain evidence="2 3">DSM 44290</strain>
    </source>
</reference>
<keyword evidence="3" id="KW-1185">Reference proteome</keyword>
<dbReference type="PANTHER" id="PTHR10742:SF342">
    <property type="entry name" value="AMINE OXIDASE"/>
    <property type="match status" value="1"/>
</dbReference>
<dbReference type="EMBL" id="QQBC01000012">
    <property type="protein sequence ID" value="RDI62770.1"/>
    <property type="molecule type" value="Genomic_DNA"/>
</dbReference>
<dbReference type="GO" id="GO:0009063">
    <property type="term" value="P:amino acid catabolic process"/>
    <property type="evidence" value="ECO:0007669"/>
    <property type="project" value="TreeGrafter"/>
</dbReference>
<dbReference type="PANTHER" id="PTHR10742">
    <property type="entry name" value="FLAVIN MONOAMINE OXIDASE"/>
    <property type="match status" value="1"/>
</dbReference>
<evidence type="ECO:0000259" key="1">
    <source>
        <dbReference type="Pfam" id="PF01593"/>
    </source>
</evidence>
<dbReference type="Proteomes" id="UP000254869">
    <property type="component" value="Unassembled WGS sequence"/>
</dbReference>
<dbReference type="GO" id="GO:0001716">
    <property type="term" value="F:L-amino-acid oxidase activity"/>
    <property type="evidence" value="ECO:0007669"/>
    <property type="project" value="TreeGrafter"/>
</dbReference>
<name>A0A370HWW5_9NOCA</name>
<dbReference type="STRING" id="1210086.GCA_001613105_05353"/>
<proteinExistence type="predicted"/>
<dbReference type="InterPro" id="IPR036188">
    <property type="entry name" value="FAD/NAD-bd_sf"/>
</dbReference>
<comment type="caution">
    <text evidence="2">The sequence shown here is derived from an EMBL/GenBank/DDBJ whole genome shotgun (WGS) entry which is preliminary data.</text>
</comment>
<dbReference type="AlphaFoldDB" id="A0A370HWW5"/>
<dbReference type="SUPFAM" id="SSF54373">
    <property type="entry name" value="FAD-linked reductases, C-terminal domain"/>
    <property type="match status" value="1"/>
</dbReference>